<dbReference type="Pfam" id="PF25954">
    <property type="entry name" value="Beta-barrel_RND_2"/>
    <property type="match status" value="1"/>
</dbReference>
<evidence type="ECO:0000259" key="2">
    <source>
        <dbReference type="Pfam" id="PF25954"/>
    </source>
</evidence>
<dbReference type="GO" id="GO:1990281">
    <property type="term" value="C:efflux pump complex"/>
    <property type="evidence" value="ECO:0007669"/>
    <property type="project" value="TreeGrafter"/>
</dbReference>
<accession>A0A4Y8AWV2</accession>
<dbReference type="Pfam" id="PF25967">
    <property type="entry name" value="RND-MFP_C"/>
    <property type="match status" value="1"/>
</dbReference>
<feature type="domain" description="CusB-like beta-barrel" evidence="2">
    <location>
        <begin position="193"/>
        <end position="268"/>
    </location>
</feature>
<dbReference type="Gene3D" id="2.40.30.170">
    <property type="match status" value="1"/>
</dbReference>
<dbReference type="RefSeq" id="WP_134246500.1">
    <property type="nucleotide sequence ID" value="NZ_SNQI01000001.1"/>
</dbReference>
<dbReference type="Gene3D" id="2.40.420.20">
    <property type="match status" value="1"/>
</dbReference>
<reference evidence="4 5" key="1">
    <citation type="journal article" date="2011" name="J. Microbiol.">
        <title>Gramella jeungdoensis sp. nov., isolated from a solar saltern in Korea.</title>
        <authorList>
            <person name="Joung Y."/>
            <person name="Kim H."/>
            <person name="Jang T."/>
            <person name="Ahn T.S."/>
            <person name="Joh K."/>
        </authorList>
    </citation>
    <scope>NUCLEOTIDE SEQUENCE [LARGE SCALE GENOMIC DNA]</scope>
    <source>
        <strain evidence="4 5">KCTC 23123</strain>
    </source>
</reference>
<dbReference type="InterPro" id="IPR058792">
    <property type="entry name" value="Beta-barrel_RND_2"/>
</dbReference>
<evidence type="ECO:0000313" key="4">
    <source>
        <dbReference type="EMBL" id="TEW76488.1"/>
    </source>
</evidence>
<dbReference type="SUPFAM" id="SSF111369">
    <property type="entry name" value="HlyD-like secretion proteins"/>
    <property type="match status" value="1"/>
</dbReference>
<keyword evidence="5" id="KW-1185">Reference proteome</keyword>
<organism evidence="4 5">
    <name type="scientific">Gramella jeungdoensis</name>
    <dbReference type="NCBI Taxonomy" id="708091"/>
    <lineage>
        <taxon>Bacteria</taxon>
        <taxon>Pseudomonadati</taxon>
        <taxon>Bacteroidota</taxon>
        <taxon>Flavobacteriia</taxon>
        <taxon>Flavobacteriales</taxon>
        <taxon>Flavobacteriaceae</taxon>
        <taxon>Christiangramia</taxon>
    </lineage>
</organism>
<dbReference type="NCBIfam" id="TIGR01730">
    <property type="entry name" value="RND_mfp"/>
    <property type="match status" value="1"/>
</dbReference>
<dbReference type="PANTHER" id="PTHR30469:SF15">
    <property type="entry name" value="HLYD FAMILY OF SECRETION PROTEINS"/>
    <property type="match status" value="1"/>
</dbReference>
<dbReference type="InterPro" id="IPR006143">
    <property type="entry name" value="RND_pump_MFP"/>
</dbReference>
<protein>
    <submittedName>
        <fullName evidence="4">Efflux RND transporter periplasmic adaptor subunit</fullName>
    </submittedName>
</protein>
<proteinExistence type="inferred from homology"/>
<dbReference type="EMBL" id="SNQI01000001">
    <property type="protein sequence ID" value="TEW76488.1"/>
    <property type="molecule type" value="Genomic_DNA"/>
</dbReference>
<dbReference type="AlphaFoldDB" id="A0A4Y8AWV2"/>
<dbReference type="PROSITE" id="PS51257">
    <property type="entry name" value="PROKAR_LIPOPROTEIN"/>
    <property type="match status" value="1"/>
</dbReference>
<comment type="caution">
    <text evidence="4">The sequence shown here is derived from an EMBL/GenBank/DDBJ whole genome shotgun (WGS) entry which is preliminary data.</text>
</comment>
<comment type="similarity">
    <text evidence="1">Belongs to the membrane fusion protein (MFP) (TC 8.A.1) family.</text>
</comment>
<sequence>MYFKQIILLLTVTVLVSCNNSKENNAINENKGAKHTVEVLKIENTSFDEQINYSGFIEPKVTIPLSFLVPGTVVAVHIEEGDKVNKGQILAELNKTTANNTYQGTLATLNQATDAYKRFKEVYDKGSLPEIQMQDIISKLEQAKAANKVAYQNLSNCTLKATESGFIGSRNIEVGSNTIPGNPIIDLVTLNEVYVKIAVPENEINKISKGQKATIVIAALGSKEFEGEIKKVGVIANKLSKTYEVKILIPNNNLLIKSGMACDVNLKMQASESRLTIPYRAVIKDENDKNYVFKVNVESKTVSKQFVELGTFSNNQIEIKSGLSNGDLIVTEGHHQLLENDQVKF</sequence>
<dbReference type="OrthoDB" id="9806939at2"/>
<dbReference type="Gene3D" id="2.40.50.100">
    <property type="match status" value="1"/>
</dbReference>
<gene>
    <name evidence="4" type="ORF">E2488_01165</name>
</gene>
<evidence type="ECO:0000259" key="3">
    <source>
        <dbReference type="Pfam" id="PF25967"/>
    </source>
</evidence>
<dbReference type="Proteomes" id="UP000298517">
    <property type="component" value="Unassembled WGS sequence"/>
</dbReference>
<dbReference type="PANTHER" id="PTHR30469">
    <property type="entry name" value="MULTIDRUG RESISTANCE PROTEIN MDTA"/>
    <property type="match status" value="1"/>
</dbReference>
<dbReference type="InterPro" id="IPR058627">
    <property type="entry name" value="MdtA-like_C"/>
</dbReference>
<evidence type="ECO:0000313" key="5">
    <source>
        <dbReference type="Proteomes" id="UP000298517"/>
    </source>
</evidence>
<evidence type="ECO:0000256" key="1">
    <source>
        <dbReference type="ARBA" id="ARBA00009477"/>
    </source>
</evidence>
<name>A0A4Y8AWV2_9FLAO</name>
<dbReference type="GO" id="GO:0015562">
    <property type="term" value="F:efflux transmembrane transporter activity"/>
    <property type="evidence" value="ECO:0007669"/>
    <property type="project" value="TreeGrafter"/>
</dbReference>
<feature type="domain" description="Multidrug resistance protein MdtA-like C-terminal permuted SH3" evidence="3">
    <location>
        <begin position="275"/>
        <end position="334"/>
    </location>
</feature>